<organism evidence="3 4">
    <name type="scientific">Natrialba magadii (strain ATCC 43099 / DSM 3394 / CCM 3739 / CIP 104546 / IAM 13178 / JCM 8861 / NBRC 102185 / NCIMB 2190 / MS3)</name>
    <name type="common">Natronobacterium magadii</name>
    <dbReference type="NCBI Taxonomy" id="547559"/>
    <lineage>
        <taxon>Archaea</taxon>
        <taxon>Methanobacteriati</taxon>
        <taxon>Methanobacteriota</taxon>
        <taxon>Stenosarchaea group</taxon>
        <taxon>Halobacteria</taxon>
        <taxon>Halobacteriales</taxon>
        <taxon>Natrialbaceae</taxon>
        <taxon>Natrialba</taxon>
    </lineage>
</organism>
<evidence type="ECO:0000313" key="4">
    <source>
        <dbReference type="Proteomes" id="UP000011543"/>
    </source>
</evidence>
<comment type="caution">
    <text evidence="3">The sequence shown here is derived from an EMBL/GenBank/DDBJ whole genome shotgun (WGS) entry which is preliminary data.</text>
</comment>
<dbReference type="AlphaFoldDB" id="L9UG59"/>
<accession>L9UG59</accession>
<dbReference type="PATRIC" id="fig|547559.17.peg.4037"/>
<dbReference type="Pfam" id="PF24458">
    <property type="entry name" value="DUF7573"/>
    <property type="match status" value="1"/>
</dbReference>
<feature type="compositionally biased region" description="Acidic residues" evidence="1">
    <location>
        <begin position="10"/>
        <end position="26"/>
    </location>
</feature>
<feature type="domain" description="DUF7573" evidence="2">
    <location>
        <begin position="59"/>
        <end position="100"/>
    </location>
</feature>
<feature type="compositionally biased region" description="Acidic residues" evidence="1">
    <location>
        <begin position="36"/>
        <end position="49"/>
    </location>
</feature>
<proteinExistence type="predicted"/>
<name>L9UG59_NATMM</name>
<evidence type="ECO:0000256" key="1">
    <source>
        <dbReference type="SAM" id="MobiDB-lite"/>
    </source>
</evidence>
<dbReference type="Proteomes" id="UP000011543">
    <property type="component" value="Unassembled WGS sequence"/>
</dbReference>
<feature type="region of interest" description="Disordered" evidence="1">
    <location>
        <begin position="1"/>
        <end position="54"/>
    </location>
</feature>
<reference evidence="3 4" key="1">
    <citation type="journal article" date="2014" name="PLoS Genet.">
        <title>Phylogenetically driven sequencing of extremely halophilic archaea reveals strategies for static and dynamic osmo-response.</title>
        <authorList>
            <person name="Becker E.A."/>
            <person name="Seitzer P.M."/>
            <person name="Tritt A."/>
            <person name="Larsen D."/>
            <person name="Krusor M."/>
            <person name="Yao A.I."/>
            <person name="Wu D."/>
            <person name="Madern D."/>
            <person name="Eisen J.A."/>
            <person name="Darling A.E."/>
            <person name="Facciotti M.T."/>
        </authorList>
    </citation>
    <scope>NUCLEOTIDE SEQUENCE [LARGE SCALE GENOMIC DNA]</scope>
    <source>
        <strain evidence="4">ATCC 43099 / DSM 3394 / CCM 3739 / CIP 104546 / IAM 13178 / JCM 8861 / NBRC 102185 / NCIMB 2190 / MS3</strain>
    </source>
</reference>
<sequence length="100" mass="10990">MSERERECESESESESESAPELEPEPDSTSASTDDSQVETDTAEADAADADPHELTPSLATYAVQPPGAEPAHTCEQCDTVSRRLWRDDGRFVCPECKVW</sequence>
<dbReference type="InterPro" id="IPR055995">
    <property type="entry name" value="DUF7573"/>
</dbReference>
<dbReference type="EMBL" id="AOHS01000063">
    <property type="protein sequence ID" value="ELY23198.1"/>
    <property type="molecule type" value="Genomic_DNA"/>
</dbReference>
<gene>
    <name evidence="3" type="ORF">C500_20451</name>
</gene>
<evidence type="ECO:0000259" key="2">
    <source>
        <dbReference type="Pfam" id="PF24458"/>
    </source>
</evidence>
<protein>
    <recommendedName>
        <fullName evidence="2">DUF7573 domain-containing protein</fullName>
    </recommendedName>
</protein>
<evidence type="ECO:0000313" key="3">
    <source>
        <dbReference type="EMBL" id="ELY23198.1"/>
    </source>
</evidence>